<name>A0A1T4VZ81_9FIRM</name>
<gene>
    <name evidence="1" type="ORF">SAMN02745111_02008</name>
</gene>
<proteinExistence type="predicted"/>
<reference evidence="1 2" key="1">
    <citation type="submission" date="2017-02" db="EMBL/GenBank/DDBJ databases">
        <authorList>
            <person name="Peterson S.W."/>
        </authorList>
    </citation>
    <scope>NUCLEOTIDE SEQUENCE [LARGE SCALE GENOMIC DNA]</scope>
    <source>
        <strain evidence="1 2">ATCC 35992</strain>
    </source>
</reference>
<protein>
    <submittedName>
        <fullName evidence="1">Uncharacterized protein</fullName>
    </submittedName>
</protein>
<evidence type="ECO:0000313" key="2">
    <source>
        <dbReference type="Proteomes" id="UP000190814"/>
    </source>
</evidence>
<dbReference type="AlphaFoldDB" id="A0A1T4VZ81"/>
<dbReference type="STRING" id="39495.SAMN02745111_02008"/>
<evidence type="ECO:0000313" key="1">
    <source>
        <dbReference type="EMBL" id="SKA70332.1"/>
    </source>
</evidence>
<dbReference type="RefSeq" id="WP_078766845.1">
    <property type="nucleotide sequence ID" value="NZ_FUXZ01000013.1"/>
</dbReference>
<accession>A0A1T4VZ81</accession>
<dbReference type="Proteomes" id="UP000190814">
    <property type="component" value="Unassembled WGS sequence"/>
</dbReference>
<dbReference type="EMBL" id="FUXZ01000013">
    <property type="protein sequence ID" value="SKA70332.1"/>
    <property type="molecule type" value="Genomic_DNA"/>
</dbReference>
<sequence length="264" mass="31162">MKDKVKERILLDLVQQNKDIINFYSVSKEEKQKILEIISTAEDNKTEYVFPDFVFDNGFIEHFQITSSHTNRNGSYMERKNAEVYREFKKKMKEADEKLSNGEKWIESFSVEPVLQDKQSYSYLIKSFKDGFEKHLESLEKYEGIKEVGIFLIEYSDSVLRKNIKNIEDLRSIFSYGDVSKNDKKVYMLSKDIDLLKYVFTKKEKVDYIIFVNRSCVDGLYIEVIKTEKIIELVDILKDGYIFYPINLYTGKFSIGVKRFGDLC</sequence>
<organism evidence="1 2">
    <name type="scientific">Eubacterium uniforme</name>
    <dbReference type="NCBI Taxonomy" id="39495"/>
    <lineage>
        <taxon>Bacteria</taxon>
        <taxon>Bacillati</taxon>
        <taxon>Bacillota</taxon>
        <taxon>Clostridia</taxon>
        <taxon>Eubacteriales</taxon>
        <taxon>Eubacteriaceae</taxon>
        <taxon>Eubacterium</taxon>
    </lineage>
</organism>
<keyword evidence="2" id="KW-1185">Reference proteome</keyword>